<organism evidence="3 4">
    <name type="scientific">Sideroxyarcus emersonii</name>
    <dbReference type="NCBI Taxonomy" id="2764705"/>
    <lineage>
        <taxon>Bacteria</taxon>
        <taxon>Pseudomonadati</taxon>
        <taxon>Pseudomonadota</taxon>
        <taxon>Betaproteobacteria</taxon>
        <taxon>Nitrosomonadales</taxon>
        <taxon>Gallionellaceae</taxon>
        <taxon>Sideroxyarcus</taxon>
    </lineage>
</organism>
<evidence type="ECO:0000256" key="1">
    <source>
        <dbReference type="SAM" id="SignalP"/>
    </source>
</evidence>
<dbReference type="InterPro" id="IPR011990">
    <property type="entry name" value="TPR-like_helical_dom_sf"/>
</dbReference>
<dbReference type="PANTHER" id="PTHR23150">
    <property type="entry name" value="SULFATASE MODIFYING FACTOR 1, 2"/>
    <property type="match status" value="1"/>
</dbReference>
<proteinExistence type="predicted"/>
<gene>
    <name evidence="3" type="ORF">MIZ01_1143</name>
</gene>
<dbReference type="InterPro" id="IPR016187">
    <property type="entry name" value="CTDL_fold"/>
</dbReference>
<keyword evidence="4" id="KW-1185">Reference proteome</keyword>
<dbReference type="GO" id="GO:0120147">
    <property type="term" value="F:formylglycine-generating oxidase activity"/>
    <property type="evidence" value="ECO:0007669"/>
    <property type="project" value="TreeGrafter"/>
</dbReference>
<protein>
    <submittedName>
        <fullName evidence="3">Hercynine oxygenase</fullName>
    </submittedName>
</protein>
<name>A0AAN1X9E3_9PROT</name>
<dbReference type="EMBL" id="AP023423">
    <property type="protein sequence ID" value="BCK87365.1"/>
    <property type="molecule type" value="Genomic_DNA"/>
</dbReference>
<evidence type="ECO:0000313" key="4">
    <source>
        <dbReference type="Proteomes" id="UP001320326"/>
    </source>
</evidence>
<dbReference type="AlphaFoldDB" id="A0AAN1X9E3"/>
<dbReference type="InterPro" id="IPR051043">
    <property type="entry name" value="Sulfatase_Mod_Factor_Kinase"/>
</dbReference>
<dbReference type="Pfam" id="PF14559">
    <property type="entry name" value="TPR_19"/>
    <property type="match status" value="1"/>
</dbReference>
<evidence type="ECO:0000259" key="2">
    <source>
        <dbReference type="Pfam" id="PF03781"/>
    </source>
</evidence>
<keyword evidence="1" id="KW-0732">Signal</keyword>
<dbReference type="PANTHER" id="PTHR23150:SF19">
    <property type="entry name" value="FORMYLGLYCINE-GENERATING ENZYME"/>
    <property type="match status" value="1"/>
</dbReference>
<feature type="domain" description="Sulfatase-modifying factor enzyme-like" evidence="2">
    <location>
        <begin position="153"/>
        <end position="372"/>
    </location>
</feature>
<dbReference type="InterPro" id="IPR005532">
    <property type="entry name" value="SUMF_dom"/>
</dbReference>
<dbReference type="SUPFAM" id="SSF48452">
    <property type="entry name" value="TPR-like"/>
    <property type="match status" value="1"/>
</dbReference>
<feature type="signal peptide" evidence="1">
    <location>
        <begin position="1"/>
        <end position="29"/>
    </location>
</feature>
<accession>A0AAN1X9E3</accession>
<dbReference type="KEGG" id="seme:MIZ01_1143"/>
<feature type="chain" id="PRO_5042935415" evidence="1">
    <location>
        <begin position="30"/>
        <end position="375"/>
    </location>
</feature>
<dbReference type="Gene3D" id="3.90.1580.10">
    <property type="entry name" value="paralog of FGE (formylglycine-generating enzyme)"/>
    <property type="match status" value="1"/>
</dbReference>
<dbReference type="Gene3D" id="1.25.40.10">
    <property type="entry name" value="Tetratricopeptide repeat domain"/>
    <property type="match status" value="1"/>
</dbReference>
<dbReference type="SUPFAM" id="SSF56436">
    <property type="entry name" value="C-type lectin-like"/>
    <property type="match status" value="1"/>
</dbReference>
<dbReference type="InterPro" id="IPR042095">
    <property type="entry name" value="SUMF_sf"/>
</dbReference>
<dbReference type="Proteomes" id="UP001320326">
    <property type="component" value="Chromosome"/>
</dbReference>
<evidence type="ECO:0000313" key="3">
    <source>
        <dbReference type="EMBL" id="BCK87365.1"/>
    </source>
</evidence>
<dbReference type="Pfam" id="PF03781">
    <property type="entry name" value="FGE-sulfatase"/>
    <property type="match status" value="1"/>
</dbReference>
<reference evidence="3 4" key="1">
    <citation type="journal article" date="2022" name="Int. J. Syst. Evol. Microbiol.">
        <title>&lt;i&gt;Sideroxyarcus emersonii&lt;/i&gt; gen. nov. sp. nov., a neutrophilic, microaerobic iron- and thiosulfate-oxidizing bacterium isolated from iron-rich wetland sediment.</title>
        <authorList>
            <person name="Kato S."/>
            <person name="Itoh T."/>
            <person name="Iino T."/>
            <person name="Ohkuma M."/>
        </authorList>
    </citation>
    <scope>NUCLEOTIDE SEQUENCE [LARGE SCALE GENOMIC DNA]</scope>
    <source>
        <strain evidence="3 4">MIZ01</strain>
    </source>
</reference>
<sequence length="375" mass="41879">MRTIGSDILVNIRKGLLAVLFLLCTPALAEVAKDPFQEIAAKYLAADPKPVLSEEAHKYKVQAEFAVQEKRNDKAIELYGKALEIAPWWPEGHYQLALVLGETKKYRDAMREMKRYLLLAPAAPEARAAQDKIYQWESVAEPEAGRTFKDCPECPEMVELPAGSFDMGSNNGEADEKPVHPVAIAQPFAIGKTEVTQAQWRAIMGNDPSYFSTCGDTCPVEQVSWDDAQAFIQKLNARTGKQYRLPTEAEWEYACRAGKQQEYCGSDSGDSVSWNSFNSGSFFFNTPHPVATKQANAFGLFDMSGNVWEWVEDNYHDDYNGAPADGSAWMGGSMHVLRGGSWGYDQKFGRAASRSKFGSTYRYYSYGFRLARTLP</sequence>